<proteinExistence type="predicted"/>
<organism evidence="3">
    <name type="scientific">Ochrobactrum sp. PW1</name>
    <dbReference type="NCBI Taxonomy" id="1882222"/>
    <lineage>
        <taxon>Bacteria</taxon>
        <taxon>Pseudomonadati</taxon>
        <taxon>Pseudomonadota</taxon>
        <taxon>Alphaproteobacteria</taxon>
        <taxon>Hyphomicrobiales</taxon>
        <taxon>Brucellaceae</taxon>
        <taxon>Brucella/Ochrobactrum group</taxon>
        <taxon>Ochrobactrum</taxon>
    </lineage>
</organism>
<reference evidence="3" key="1">
    <citation type="submission" date="2016-07" db="EMBL/GenBank/DDBJ databases">
        <title>Genomics reveals synergistic degradation of pyrene by five bacteria in a mangrove sediment-derived bacterial consortium.</title>
        <authorList>
            <person name="Wanapaisan P."/>
            <person name="Vejarano F."/>
            <person name="Chakraborty J."/>
            <person name="Shintani M."/>
            <person name="Muangchinda C."/>
            <person name="Laothamteep N."/>
            <person name="Suzuki-Minakuchi C."/>
            <person name="Inoue K."/>
            <person name="Nojiri H."/>
            <person name="Pinyakong O."/>
        </authorList>
    </citation>
    <scope>NUCLEOTIDE SEQUENCE</scope>
    <source>
        <strain evidence="3">PW1</strain>
    </source>
</reference>
<dbReference type="Pfam" id="PF13400">
    <property type="entry name" value="Tad"/>
    <property type="match status" value="1"/>
</dbReference>
<keyword evidence="1" id="KW-0812">Transmembrane</keyword>
<dbReference type="AlphaFoldDB" id="A0A292GN55"/>
<keyword evidence="1" id="KW-1133">Transmembrane helix</keyword>
<protein>
    <recommendedName>
        <fullName evidence="2">Putative Flp pilus-assembly TadG-like N-terminal domain-containing protein</fullName>
    </recommendedName>
</protein>
<keyword evidence="1" id="KW-0472">Membrane</keyword>
<dbReference type="InterPro" id="IPR028087">
    <property type="entry name" value="Tad_N"/>
</dbReference>
<feature type="transmembrane region" description="Helical" evidence="1">
    <location>
        <begin position="20"/>
        <end position="39"/>
    </location>
</feature>
<feature type="domain" description="Putative Flp pilus-assembly TadG-like N-terminal" evidence="2">
    <location>
        <begin position="18"/>
        <end position="65"/>
    </location>
</feature>
<evidence type="ECO:0000259" key="2">
    <source>
        <dbReference type="Pfam" id="PF13400"/>
    </source>
</evidence>
<dbReference type="EMBL" id="LC171369">
    <property type="protein sequence ID" value="BBA74268.1"/>
    <property type="molecule type" value="Genomic_DNA"/>
</dbReference>
<evidence type="ECO:0000313" key="3">
    <source>
        <dbReference type="EMBL" id="BBA74268.1"/>
    </source>
</evidence>
<name>A0A292GN55_9HYPH</name>
<sequence length="433" mass="45023">MNESAFKALAALRANFSGNVAVIAAIAMPALIGGAGLAVDTAQWYLWKRELQHSVDQAAISAAWALSNTESRSTYKTRAQQEFDANENITKSFASKPDVNLANYAGGTSNSVIVAASASKRLPFSSFLTNSGVVILAKAQASFERGMDYHACLLATSSHGTGLEIGGNADVRAQCGLAALSCDDDAIDISGSALVKTDSIATCGTANVPAANQDVVSEHVTGLKDPYANLSPPTNPAKQTYTCQSVGTGKNKTTQATLSPGTYSGGITAKCTTVLQSGIYVIDGGVLDLTANYNVTGTNVMFVLKNGARIKFGGNGNNNKVVLSPMQASDFTSTPYADNAEDYAGMLVFEDRNNNPANPGHQFNGNSNSLIEGLMYLSSGEITVLGTANVASQCLQITANKIHIKGNAFLETLCPTDESSSVGSSLATVRLVA</sequence>
<accession>A0A292GN55</accession>
<evidence type="ECO:0000256" key="1">
    <source>
        <dbReference type="SAM" id="Phobius"/>
    </source>
</evidence>